<comment type="subcellular location">
    <subcellularLocation>
        <location evidence="1">Cell membrane</location>
        <topology evidence="1">Multi-pass membrane protein</topology>
    </subcellularLocation>
</comment>
<feature type="transmembrane region" description="Helical" evidence="7">
    <location>
        <begin position="136"/>
        <end position="161"/>
    </location>
</feature>
<dbReference type="Proteomes" id="UP001597045">
    <property type="component" value="Unassembled WGS sequence"/>
</dbReference>
<dbReference type="PROSITE" id="PS50928">
    <property type="entry name" value="ABC_TM1"/>
    <property type="match status" value="1"/>
</dbReference>
<evidence type="ECO:0000256" key="3">
    <source>
        <dbReference type="ARBA" id="ARBA00022475"/>
    </source>
</evidence>
<feature type="transmembrane region" description="Helical" evidence="7">
    <location>
        <begin position="87"/>
        <end position="109"/>
    </location>
</feature>
<evidence type="ECO:0000256" key="4">
    <source>
        <dbReference type="ARBA" id="ARBA00022692"/>
    </source>
</evidence>
<dbReference type="InterPro" id="IPR050809">
    <property type="entry name" value="UgpAE/MalFG_permease"/>
</dbReference>
<evidence type="ECO:0000256" key="2">
    <source>
        <dbReference type="ARBA" id="ARBA00022448"/>
    </source>
</evidence>
<reference evidence="10" key="1">
    <citation type="journal article" date="2019" name="Int. J. Syst. Evol. Microbiol.">
        <title>The Global Catalogue of Microorganisms (GCM) 10K type strain sequencing project: providing services to taxonomists for standard genome sequencing and annotation.</title>
        <authorList>
            <consortium name="The Broad Institute Genomics Platform"/>
            <consortium name="The Broad Institute Genome Sequencing Center for Infectious Disease"/>
            <person name="Wu L."/>
            <person name="Ma J."/>
        </authorList>
    </citation>
    <scope>NUCLEOTIDE SEQUENCE [LARGE SCALE GENOMIC DNA]</scope>
    <source>
        <strain evidence="10">JCM 31486</strain>
    </source>
</reference>
<feature type="transmembrane region" description="Helical" evidence="7">
    <location>
        <begin position="54"/>
        <end position="75"/>
    </location>
</feature>
<evidence type="ECO:0000259" key="8">
    <source>
        <dbReference type="PROSITE" id="PS50928"/>
    </source>
</evidence>
<name>A0ABW3M4P0_9PSEU</name>
<keyword evidence="3" id="KW-1003">Cell membrane</keyword>
<evidence type="ECO:0000313" key="9">
    <source>
        <dbReference type="EMBL" id="MFD1044840.1"/>
    </source>
</evidence>
<keyword evidence="10" id="KW-1185">Reference proteome</keyword>
<keyword evidence="6 7" id="KW-0472">Membrane</keyword>
<protein>
    <submittedName>
        <fullName evidence="9">Carbohydrate ABC transporter permease</fullName>
    </submittedName>
</protein>
<sequence>MLYGLFLIVPTIATVVLSFTDWKGAGDSPSFNGFAEYTRILADDGFQSAFVNSLIYIALGGVGTFVLAFLFTMVLRDMRGNKIIRAILFFPNIVAPVALGMFFGIVYRYQPGRQGLANFLLESVGLKAAKFLDADVVTWVVLGSIIWASSGFYITILMAAVDRIPPYLYEDASIAGASPWQKFRNITLPLTWDVVGIAGVLWTINAVKIFELVFVMAGSGTYAPPIHSWTLGIFVFDRSFGDTPAYGTACACAVVMILLVSVFVVALRRLLRREAIQF</sequence>
<feature type="transmembrane region" description="Helical" evidence="7">
    <location>
        <begin position="245"/>
        <end position="267"/>
    </location>
</feature>
<dbReference type="SUPFAM" id="SSF161098">
    <property type="entry name" value="MetI-like"/>
    <property type="match status" value="1"/>
</dbReference>
<organism evidence="9 10">
    <name type="scientific">Kibdelosporangium lantanae</name>
    <dbReference type="NCBI Taxonomy" id="1497396"/>
    <lineage>
        <taxon>Bacteria</taxon>
        <taxon>Bacillati</taxon>
        <taxon>Actinomycetota</taxon>
        <taxon>Actinomycetes</taxon>
        <taxon>Pseudonocardiales</taxon>
        <taxon>Pseudonocardiaceae</taxon>
        <taxon>Kibdelosporangium</taxon>
    </lineage>
</organism>
<dbReference type="PANTHER" id="PTHR43227:SF11">
    <property type="entry name" value="BLL4140 PROTEIN"/>
    <property type="match status" value="1"/>
</dbReference>
<evidence type="ECO:0000256" key="5">
    <source>
        <dbReference type="ARBA" id="ARBA00022989"/>
    </source>
</evidence>
<keyword evidence="4 7" id="KW-0812">Transmembrane</keyword>
<dbReference type="InterPro" id="IPR000515">
    <property type="entry name" value="MetI-like"/>
</dbReference>
<dbReference type="InterPro" id="IPR035906">
    <property type="entry name" value="MetI-like_sf"/>
</dbReference>
<feature type="domain" description="ABC transmembrane type-1" evidence="8">
    <location>
        <begin position="50"/>
        <end position="267"/>
    </location>
</feature>
<gene>
    <name evidence="9" type="ORF">ACFQ1S_04140</name>
</gene>
<keyword evidence="5 7" id="KW-1133">Transmembrane helix</keyword>
<accession>A0ABW3M4P0</accession>
<comment type="caution">
    <text evidence="9">The sequence shown here is derived from an EMBL/GenBank/DDBJ whole genome shotgun (WGS) entry which is preliminary data.</text>
</comment>
<keyword evidence="2" id="KW-0813">Transport</keyword>
<feature type="transmembrane region" description="Helical" evidence="7">
    <location>
        <begin position="190"/>
        <end position="210"/>
    </location>
</feature>
<evidence type="ECO:0000256" key="7">
    <source>
        <dbReference type="SAM" id="Phobius"/>
    </source>
</evidence>
<dbReference type="Gene3D" id="1.10.3720.10">
    <property type="entry name" value="MetI-like"/>
    <property type="match status" value="1"/>
</dbReference>
<dbReference type="PANTHER" id="PTHR43227">
    <property type="entry name" value="BLL4140 PROTEIN"/>
    <property type="match status" value="1"/>
</dbReference>
<dbReference type="EMBL" id="JBHTIS010000139">
    <property type="protein sequence ID" value="MFD1044840.1"/>
    <property type="molecule type" value="Genomic_DNA"/>
</dbReference>
<evidence type="ECO:0000256" key="1">
    <source>
        <dbReference type="ARBA" id="ARBA00004651"/>
    </source>
</evidence>
<evidence type="ECO:0000313" key="10">
    <source>
        <dbReference type="Proteomes" id="UP001597045"/>
    </source>
</evidence>
<evidence type="ECO:0000256" key="6">
    <source>
        <dbReference type="ARBA" id="ARBA00023136"/>
    </source>
</evidence>
<dbReference type="CDD" id="cd06261">
    <property type="entry name" value="TM_PBP2"/>
    <property type="match status" value="1"/>
</dbReference>
<proteinExistence type="predicted"/>